<organism evidence="8 9">
    <name type="scientific">[Clostridium] citroniae WAL-19142</name>
    <dbReference type="NCBI Taxonomy" id="742734"/>
    <lineage>
        <taxon>Bacteria</taxon>
        <taxon>Bacillati</taxon>
        <taxon>Bacillota</taxon>
        <taxon>Clostridia</taxon>
        <taxon>Lachnospirales</taxon>
        <taxon>Lachnospiraceae</taxon>
        <taxon>Enterocloster</taxon>
    </lineage>
</organism>
<keyword evidence="4" id="KW-0732">Signal</keyword>
<evidence type="ECO:0000313" key="9">
    <source>
        <dbReference type="Proteomes" id="UP000037392"/>
    </source>
</evidence>
<name>A0A0J9C6S9_9FIRM</name>
<dbReference type="RefSeq" id="WP_048929816.1">
    <property type="nucleotide sequence ID" value="NZ_KQ235877.1"/>
</dbReference>
<dbReference type="GeneID" id="93161894"/>
<evidence type="ECO:0000256" key="2">
    <source>
        <dbReference type="ARBA" id="ARBA00005182"/>
    </source>
</evidence>
<dbReference type="GO" id="GO:0016740">
    <property type="term" value="F:transferase activity"/>
    <property type="evidence" value="ECO:0007669"/>
    <property type="project" value="UniProtKB-KW"/>
</dbReference>
<dbReference type="AlphaFoldDB" id="A0A0J9C6S9"/>
<dbReference type="UniPathway" id="UPA00286"/>
<feature type="domain" description="AlgX/AlgJ SGNH hydrolase-like" evidence="7">
    <location>
        <begin position="90"/>
        <end position="254"/>
    </location>
</feature>
<dbReference type="Pfam" id="PF16822">
    <property type="entry name" value="ALGX"/>
    <property type="match status" value="1"/>
</dbReference>
<accession>A0A0J9C6S9</accession>
<dbReference type="Proteomes" id="UP000037392">
    <property type="component" value="Unassembled WGS sequence"/>
</dbReference>
<dbReference type="InterPro" id="IPR031811">
    <property type="entry name" value="ALGX/ALGJ_SGNH-like"/>
</dbReference>
<proteinExistence type="predicted"/>
<keyword evidence="3" id="KW-0808">Transferase</keyword>
<sequence>MIKKILIGGFWALVLLPNLLFMLAGGKGDGGGTENRTLAEFPVFEADTYETFPSAVDSYINDHAAFRNRFLSANSVLNLKLFGYADNQDVIRGKDGWYFFAGGMSLYDALGTEPFYPDDVAWIGNQIIRAADYYESRGIPFIVMIPPNKEGVYREYMPDCYGRVWEGNRPAQLEEYLREHSGITVLDPREYFNANRDYTWYYKTDTHWNFAGGYVGTQMIIEALGGTPVPIEGVTVTYEQGTPGDLVNLFHLPERFCSEENAVVTGYRDELTVNAEDVNGDKNILHMSTPGAPDKRQIAVIRDSFGTALMDKLPRYFANVDFYHWQAFDYTMLEENPPDAIVYQIVERDLTRIPQDVEKMLPPLDAE</sequence>
<comment type="subcellular location">
    <subcellularLocation>
        <location evidence="1">Periplasm</location>
    </subcellularLocation>
</comment>
<dbReference type="GO" id="GO:0042121">
    <property type="term" value="P:alginic acid biosynthetic process"/>
    <property type="evidence" value="ECO:0007669"/>
    <property type="project" value="UniProtKB-UniPathway"/>
</dbReference>
<evidence type="ECO:0000256" key="3">
    <source>
        <dbReference type="ARBA" id="ARBA00022679"/>
    </source>
</evidence>
<keyword evidence="5" id="KW-0574">Periplasm</keyword>
<comment type="pathway">
    <text evidence="2">Glycan biosynthesis; alginate biosynthesis.</text>
</comment>
<gene>
    <name evidence="8" type="ORF">HMPREF9470_02164</name>
</gene>
<dbReference type="GO" id="GO:0042597">
    <property type="term" value="C:periplasmic space"/>
    <property type="evidence" value="ECO:0007669"/>
    <property type="project" value="UniProtKB-SubCell"/>
</dbReference>
<evidence type="ECO:0000256" key="1">
    <source>
        <dbReference type="ARBA" id="ARBA00004418"/>
    </source>
</evidence>
<evidence type="ECO:0000256" key="4">
    <source>
        <dbReference type="ARBA" id="ARBA00022729"/>
    </source>
</evidence>
<reference evidence="8 9" key="1">
    <citation type="submission" date="2011-04" db="EMBL/GenBank/DDBJ databases">
        <title>The Genome Sequence of Clostridium citroniae WAL-19142.</title>
        <authorList>
            <consortium name="The Broad Institute Genome Sequencing Platform"/>
            <person name="Earl A."/>
            <person name="Ward D."/>
            <person name="Feldgarden M."/>
            <person name="Gevers D."/>
            <person name="Warren Y.A."/>
            <person name="Tyrrell K.L."/>
            <person name="Citron D.M."/>
            <person name="Goldstein E.J."/>
            <person name="Daigneault M."/>
            <person name="Allen-Vercoe E."/>
            <person name="Young S.K."/>
            <person name="Zeng Q."/>
            <person name="Gargeya S."/>
            <person name="Fitzgerald M."/>
            <person name="Haas B."/>
            <person name="Abouelleil A."/>
            <person name="Alvarado L."/>
            <person name="Arachchi H.M."/>
            <person name="Berlin A."/>
            <person name="Brown A."/>
            <person name="Chapman S.B."/>
            <person name="Chen Z."/>
            <person name="Dunbar C."/>
            <person name="Freedman E."/>
            <person name="Gearin G."/>
            <person name="Gellesch M."/>
            <person name="Goldberg J."/>
            <person name="Griggs A."/>
            <person name="Gujja S."/>
            <person name="Heilman E.R."/>
            <person name="Heiman D."/>
            <person name="Howarth C."/>
            <person name="Larson L."/>
            <person name="Lui A."/>
            <person name="MacDonald P.J."/>
            <person name="Mehta T."/>
            <person name="Montmayeur A."/>
            <person name="Murphy C."/>
            <person name="Neiman D."/>
            <person name="Pearson M."/>
            <person name="Priest M."/>
            <person name="Roberts A."/>
            <person name="Saif S."/>
            <person name="Shea T."/>
            <person name="Shenoy N."/>
            <person name="Sisk P."/>
            <person name="Stolte C."/>
            <person name="Sykes S."/>
            <person name="White J."/>
            <person name="Yandava C."/>
            <person name="Wortman J."/>
            <person name="Nusbaum C."/>
            <person name="Birren B."/>
        </authorList>
    </citation>
    <scope>NUCLEOTIDE SEQUENCE [LARGE SCALE GENOMIC DNA]</scope>
    <source>
        <strain evidence="8 9">WAL-19142</strain>
    </source>
</reference>
<evidence type="ECO:0000313" key="8">
    <source>
        <dbReference type="EMBL" id="KMW20149.1"/>
    </source>
</evidence>
<dbReference type="EMBL" id="ADLK01000019">
    <property type="protein sequence ID" value="KMW20149.1"/>
    <property type="molecule type" value="Genomic_DNA"/>
</dbReference>
<evidence type="ECO:0000256" key="5">
    <source>
        <dbReference type="ARBA" id="ARBA00022764"/>
    </source>
</evidence>
<keyword evidence="6" id="KW-0016">Alginate biosynthesis</keyword>
<dbReference type="PATRIC" id="fig|742734.4.peg.2328"/>
<evidence type="ECO:0000259" key="7">
    <source>
        <dbReference type="Pfam" id="PF16822"/>
    </source>
</evidence>
<comment type="caution">
    <text evidence="8">The sequence shown here is derived from an EMBL/GenBank/DDBJ whole genome shotgun (WGS) entry which is preliminary data.</text>
</comment>
<evidence type="ECO:0000256" key="6">
    <source>
        <dbReference type="ARBA" id="ARBA00022841"/>
    </source>
</evidence>
<dbReference type="OrthoDB" id="175771at2"/>
<protein>
    <recommendedName>
        <fullName evidence="7">AlgX/AlgJ SGNH hydrolase-like domain-containing protein</fullName>
    </recommendedName>
</protein>